<sequence length="98" mass="10599">MTATLYNIPLGDNIPLGACTQDPDRWTTAPDAEAKALCRACPRRWLCARDAVESTGAEGLWAGVVIPESGRPRAFALNQLRSLAERNGYPVRETAKSA</sequence>
<proteinExistence type="predicted"/>
<dbReference type="Proteomes" id="UP000467130">
    <property type="component" value="Chromosome"/>
</dbReference>
<keyword evidence="3" id="KW-1185">Reference proteome</keyword>
<name>A0A7I7QCJ6_9MYCO</name>
<dbReference type="EMBL" id="AP022587">
    <property type="protein sequence ID" value="BBY23822.1"/>
    <property type="molecule type" value="Genomic_DNA"/>
</dbReference>
<gene>
    <name evidence="2" type="ORF">MSTO_40270</name>
</gene>
<reference evidence="2 3" key="1">
    <citation type="journal article" date="2019" name="Emerg. Microbes Infect.">
        <title>Comprehensive subspecies identification of 175 nontuberculous mycobacteria species based on 7547 genomic profiles.</title>
        <authorList>
            <person name="Matsumoto Y."/>
            <person name="Kinjo T."/>
            <person name="Motooka D."/>
            <person name="Nabeya D."/>
            <person name="Jung N."/>
            <person name="Uechi K."/>
            <person name="Horii T."/>
            <person name="Iida T."/>
            <person name="Fujita J."/>
            <person name="Nakamura S."/>
        </authorList>
    </citation>
    <scope>NUCLEOTIDE SEQUENCE [LARGE SCALE GENOMIC DNA]</scope>
    <source>
        <strain evidence="2 3">JCM 17783</strain>
    </source>
</reference>
<evidence type="ECO:0000313" key="2">
    <source>
        <dbReference type="EMBL" id="BBY23822.1"/>
    </source>
</evidence>
<protein>
    <recommendedName>
        <fullName evidence="1">4Fe-4S Wbl-type domain-containing protein</fullName>
    </recommendedName>
</protein>
<feature type="domain" description="4Fe-4S Wbl-type" evidence="1">
    <location>
        <begin position="18"/>
        <end position="71"/>
    </location>
</feature>
<dbReference type="AlphaFoldDB" id="A0A7I7QCJ6"/>
<accession>A0A7I7QCJ6</accession>
<dbReference type="InterPro" id="IPR034768">
    <property type="entry name" value="4FE4S_WBL"/>
</dbReference>
<dbReference type="Pfam" id="PF02467">
    <property type="entry name" value="Whib"/>
    <property type="match status" value="1"/>
</dbReference>
<evidence type="ECO:0000259" key="1">
    <source>
        <dbReference type="PROSITE" id="PS51674"/>
    </source>
</evidence>
<dbReference type="KEGG" id="msto:MSTO_40270"/>
<evidence type="ECO:0000313" key="3">
    <source>
        <dbReference type="Proteomes" id="UP000467130"/>
    </source>
</evidence>
<organism evidence="2 3">
    <name type="scientific">Mycobacterium stomatepiae</name>
    <dbReference type="NCBI Taxonomy" id="470076"/>
    <lineage>
        <taxon>Bacteria</taxon>
        <taxon>Bacillati</taxon>
        <taxon>Actinomycetota</taxon>
        <taxon>Actinomycetes</taxon>
        <taxon>Mycobacteriales</taxon>
        <taxon>Mycobacteriaceae</taxon>
        <taxon>Mycobacterium</taxon>
        <taxon>Mycobacterium simiae complex</taxon>
    </lineage>
</organism>
<dbReference type="PROSITE" id="PS51674">
    <property type="entry name" value="4FE4S_WBL"/>
    <property type="match status" value="1"/>
</dbReference>
<dbReference type="RefSeq" id="WP_163791467.1">
    <property type="nucleotide sequence ID" value="NZ_AP022587.1"/>
</dbReference>